<evidence type="ECO:0000313" key="2">
    <source>
        <dbReference type="Proteomes" id="UP001151760"/>
    </source>
</evidence>
<protein>
    <submittedName>
        <fullName evidence="1">Uncharacterized protein</fullName>
    </submittedName>
</protein>
<comment type="caution">
    <text evidence="1">The sequence shown here is derived from an EMBL/GenBank/DDBJ whole genome shotgun (WGS) entry which is preliminary data.</text>
</comment>
<reference evidence="1" key="2">
    <citation type="submission" date="2022-01" db="EMBL/GenBank/DDBJ databases">
        <authorList>
            <person name="Yamashiro T."/>
            <person name="Shiraishi A."/>
            <person name="Satake H."/>
            <person name="Nakayama K."/>
        </authorList>
    </citation>
    <scope>NUCLEOTIDE SEQUENCE</scope>
</reference>
<gene>
    <name evidence="1" type="ORF">Tco_0703657</name>
</gene>
<proteinExistence type="predicted"/>
<accession>A0ABQ4Y0Z2</accession>
<organism evidence="1 2">
    <name type="scientific">Tanacetum coccineum</name>
    <dbReference type="NCBI Taxonomy" id="301880"/>
    <lineage>
        <taxon>Eukaryota</taxon>
        <taxon>Viridiplantae</taxon>
        <taxon>Streptophyta</taxon>
        <taxon>Embryophyta</taxon>
        <taxon>Tracheophyta</taxon>
        <taxon>Spermatophyta</taxon>
        <taxon>Magnoliopsida</taxon>
        <taxon>eudicotyledons</taxon>
        <taxon>Gunneridae</taxon>
        <taxon>Pentapetalae</taxon>
        <taxon>asterids</taxon>
        <taxon>campanulids</taxon>
        <taxon>Asterales</taxon>
        <taxon>Asteraceae</taxon>
        <taxon>Asteroideae</taxon>
        <taxon>Anthemideae</taxon>
        <taxon>Anthemidinae</taxon>
        <taxon>Tanacetum</taxon>
    </lineage>
</organism>
<dbReference type="Proteomes" id="UP001151760">
    <property type="component" value="Unassembled WGS sequence"/>
</dbReference>
<dbReference type="EMBL" id="BQNB010009959">
    <property type="protein sequence ID" value="GJS70816.1"/>
    <property type="molecule type" value="Genomic_DNA"/>
</dbReference>
<keyword evidence="2" id="KW-1185">Reference proteome</keyword>
<name>A0ABQ4Y0Z2_9ASTR</name>
<evidence type="ECO:0000313" key="1">
    <source>
        <dbReference type="EMBL" id="GJS70816.1"/>
    </source>
</evidence>
<sequence length="132" mass="14868">MCLVRECWTGLHEMAMAAFESQYIVLLFGRIKLTNLSPLEIVMPPDDVLLTENREARASAAYTTEDIDTTRVVPLSNASNIGLNSKSNSFDVVIISVCLMNIFMTLLDAGLTCHRFHYRSRTLWNGVRNDVI</sequence>
<reference evidence="1" key="1">
    <citation type="journal article" date="2022" name="Int. J. Mol. Sci.">
        <title>Draft Genome of Tanacetum Coccineum: Genomic Comparison of Closely Related Tanacetum-Family Plants.</title>
        <authorList>
            <person name="Yamashiro T."/>
            <person name="Shiraishi A."/>
            <person name="Nakayama K."/>
            <person name="Satake H."/>
        </authorList>
    </citation>
    <scope>NUCLEOTIDE SEQUENCE</scope>
</reference>